<dbReference type="Pfam" id="PF04095">
    <property type="entry name" value="NAPRTase"/>
    <property type="match status" value="1"/>
</dbReference>
<dbReference type="PIRSF" id="PIRSF005943">
    <property type="entry name" value="NMPRT"/>
    <property type="match status" value="1"/>
</dbReference>
<dbReference type="OrthoDB" id="394882at2"/>
<keyword evidence="12" id="KW-1185">Reference proteome</keyword>
<dbReference type="Gene3D" id="3.20.20.70">
    <property type="entry name" value="Aldolase class I"/>
    <property type="match status" value="1"/>
</dbReference>
<evidence type="ECO:0000259" key="10">
    <source>
        <dbReference type="Pfam" id="PF18127"/>
    </source>
</evidence>
<evidence type="ECO:0000256" key="8">
    <source>
        <dbReference type="ARBA" id="ARBA00047835"/>
    </source>
</evidence>
<dbReference type="InterPro" id="IPR041525">
    <property type="entry name" value="N/Namide_PRibTrfase"/>
</dbReference>
<accession>A0A3P1C2F2</accession>
<reference evidence="11 12" key="1">
    <citation type="submission" date="2018-11" db="EMBL/GenBank/DDBJ databases">
        <authorList>
            <person name="Zhou Z."/>
            <person name="Wang G."/>
        </authorList>
    </citation>
    <scope>NUCLEOTIDE SEQUENCE [LARGE SCALE GENOMIC DNA]</scope>
    <source>
        <strain evidence="11 12">KCTC52004</strain>
    </source>
</reference>
<evidence type="ECO:0000256" key="3">
    <source>
        <dbReference type="ARBA" id="ARBA00022676"/>
    </source>
</evidence>
<dbReference type="EMBL" id="RQJO01000007">
    <property type="protein sequence ID" value="RRB07429.1"/>
    <property type="molecule type" value="Genomic_DNA"/>
</dbReference>
<name>A0A3P1C2F2_9BACT</name>
<dbReference type="NCBIfam" id="NF006629">
    <property type="entry name" value="PRK09198.1"/>
    <property type="match status" value="1"/>
</dbReference>
<dbReference type="CDD" id="cd01569">
    <property type="entry name" value="PBEF_like"/>
    <property type="match status" value="1"/>
</dbReference>
<dbReference type="RefSeq" id="WP_124872474.1">
    <property type="nucleotide sequence ID" value="NZ_RQJO01000007.1"/>
</dbReference>
<evidence type="ECO:0000256" key="1">
    <source>
        <dbReference type="ARBA" id="ARBA00010897"/>
    </source>
</evidence>
<dbReference type="AlphaFoldDB" id="A0A3P1C2F2"/>
<dbReference type="PANTHER" id="PTHR43816:SF1">
    <property type="entry name" value="NICOTINAMIDE PHOSPHORIBOSYLTRANSFERASE"/>
    <property type="match status" value="1"/>
</dbReference>
<feature type="domain" description="Nicotinamide phosphoribosyltransferase N-terminal" evidence="10">
    <location>
        <begin position="3"/>
        <end position="106"/>
    </location>
</feature>
<protein>
    <recommendedName>
        <fullName evidence="7">Nicotinamide phosphoribosyltransferase</fullName>
        <ecNumber evidence="6">2.4.2.12</ecNumber>
    </recommendedName>
</protein>
<evidence type="ECO:0000256" key="4">
    <source>
        <dbReference type="ARBA" id="ARBA00022679"/>
    </source>
</evidence>
<dbReference type="InterPro" id="IPR041529">
    <property type="entry name" value="DUF5598"/>
</dbReference>
<proteinExistence type="inferred from homology"/>
<evidence type="ECO:0000256" key="5">
    <source>
        <dbReference type="ARBA" id="ARBA00035007"/>
    </source>
</evidence>
<keyword evidence="2" id="KW-0662">Pyridine nucleotide biosynthesis</keyword>
<comment type="similarity">
    <text evidence="1">Belongs to the NAPRTase family.</text>
</comment>
<keyword evidence="4 11" id="KW-0808">Transferase</keyword>
<evidence type="ECO:0000313" key="11">
    <source>
        <dbReference type="EMBL" id="RRB07429.1"/>
    </source>
</evidence>
<evidence type="ECO:0000256" key="2">
    <source>
        <dbReference type="ARBA" id="ARBA00022642"/>
    </source>
</evidence>
<dbReference type="PANTHER" id="PTHR43816">
    <property type="entry name" value="NICOTINAMIDE PHOSPHORIBOSYLTRANSFERASE"/>
    <property type="match status" value="1"/>
</dbReference>
<dbReference type="InterPro" id="IPR013785">
    <property type="entry name" value="Aldolase_TIM"/>
</dbReference>
<comment type="pathway">
    <text evidence="5">Cofactor biosynthesis; NAD(+) biosynthesis; nicotinamide D-ribonucleotide from 5-phospho-alpha-D-ribose 1-diphosphate and nicotinamide: step 1/1.</text>
</comment>
<dbReference type="Proteomes" id="UP000271925">
    <property type="component" value="Unassembled WGS sequence"/>
</dbReference>
<gene>
    <name evidence="11" type="ORF">EHT25_06515</name>
</gene>
<dbReference type="Pfam" id="PF18127">
    <property type="entry name" value="NAMPT_N"/>
    <property type="match status" value="1"/>
</dbReference>
<dbReference type="InterPro" id="IPR036068">
    <property type="entry name" value="Nicotinate_pribotase-like_C"/>
</dbReference>
<evidence type="ECO:0000256" key="7">
    <source>
        <dbReference type="ARBA" id="ARBA00035036"/>
    </source>
</evidence>
<comment type="catalytic activity">
    <reaction evidence="8">
        <text>beta-nicotinamide D-ribonucleotide + diphosphate = 5-phospho-alpha-D-ribose 1-diphosphate + nicotinamide + H(+)</text>
        <dbReference type="Rhea" id="RHEA:16149"/>
        <dbReference type="ChEBI" id="CHEBI:14649"/>
        <dbReference type="ChEBI" id="CHEBI:15378"/>
        <dbReference type="ChEBI" id="CHEBI:17154"/>
        <dbReference type="ChEBI" id="CHEBI:33019"/>
        <dbReference type="ChEBI" id="CHEBI:58017"/>
        <dbReference type="EC" id="2.4.2.12"/>
    </reaction>
    <physiologicalReaction direction="right-to-left" evidence="8">
        <dbReference type="Rhea" id="RHEA:16151"/>
    </physiologicalReaction>
</comment>
<evidence type="ECO:0000259" key="9">
    <source>
        <dbReference type="Pfam" id="PF04095"/>
    </source>
</evidence>
<keyword evidence="11" id="KW-0436">Ligase</keyword>
<evidence type="ECO:0000313" key="12">
    <source>
        <dbReference type="Proteomes" id="UP000271925"/>
    </source>
</evidence>
<evidence type="ECO:0000256" key="6">
    <source>
        <dbReference type="ARBA" id="ARBA00035024"/>
    </source>
</evidence>
<dbReference type="GO" id="GO:0016874">
    <property type="term" value="F:ligase activity"/>
    <property type="evidence" value="ECO:0007669"/>
    <property type="project" value="UniProtKB-KW"/>
</dbReference>
<dbReference type="GO" id="GO:0009435">
    <property type="term" value="P:NAD+ biosynthetic process"/>
    <property type="evidence" value="ECO:0007669"/>
    <property type="project" value="InterPro"/>
</dbReference>
<feature type="domain" description="Nicotinate/nicotinamide phosphoribosyltransferase" evidence="9">
    <location>
        <begin position="181"/>
        <end position="463"/>
    </location>
</feature>
<dbReference type="SUPFAM" id="SSF51690">
    <property type="entry name" value="Nicotinate/Quinolinate PRTase C-terminal domain-like"/>
    <property type="match status" value="1"/>
</dbReference>
<keyword evidence="3 11" id="KW-0328">Glycosyltransferase</keyword>
<sequence length="487" mass="54465">MNTLHLSDGYKVDHRRQYPTGTELVYSNWTPRKSRLENVDSVVFFGLQYFIKKYLIDDYNQNFFGRPKEVVVASYKRRIESYLGPGAITYDHIENLHDLGYLPIEIKAVPEGTRVPMRMPMFTIKNTRPEDFWLTNFLETILSCILWLPCTSATTAFEYRKILNAYAEKTGGDPAFVPWQGHDFSFRGMGGLEAALLSGAAHLLSFTGTDTIPAIDFLEQYYGANSDLELIGGSVPATEHSVMCMGMKDGEIETFRRLIQDVYPKGVVSIVSDTWDFWQVIADYLPRLKPLILAREGKVVIRPDSGDPVKIICGDPDAVAGTPEFKGAIECLWEIFGGSTTANGFNVLDPHIGLIYGDSINLERCKAICEGLYQKGFASTNVVLGIGSYNYQYVTRDTFGFAVKATYGEVNGEGRAIFKDPKTDDGTKKSAKGLIRLLSDETGALVMEDQETREQEETGLLETVFADGKLVKEQTLSEIRARLEEQV</sequence>
<dbReference type="EC" id="2.4.2.12" evidence="6"/>
<dbReference type="InterPro" id="IPR016471">
    <property type="entry name" value="Nicotinamide_PRibTrfase"/>
</dbReference>
<organism evidence="11 12">
    <name type="scientific">Larkinella rosea</name>
    <dbReference type="NCBI Taxonomy" id="2025312"/>
    <lineage>
        <taxon>Bacteria</taxon>
        <taxon>Pseudomonadati</taxon>
        <taxon>Bacteroidota</taxon>
        <taxon>Cytophagia</taxon>
        <taxon>Cytophagales</taxon>
        <taxon>Spirosomataceae</taxon>
        <taxon>Larkinella</taxon>
    </lineage>
</organism>
<dbReference type="GO" id="GO:0047280">
    <property type="term" value="F:nicotinamide phosphoribosyltransferase activity"/>
    <property type="evidence" value="ECO:0007669"/>
    <property type="project" value="UniProtKB-EC"/>
</dbReference>
<comment type="caution">
    <text evidence="11">The sequence shown here is derived from an EMBL/GenBank/DDBJ whole genome shotgun (WGS) entry which is preliminary data.</text>
</comment>